<dbReference type="InterPro" id="IPR004360">
    <property type="entry name" value="Glyas_Fos-R_dOase_dom"/>
</dbReference>
<reference evidence="2 3" key="1">
    <citation type="submission" date="2019-08" db="EMBL/GenBank/DDBJ databases">
        <title>Parahaliea maris sp. nov., isolated from the surface seawater.</title>
        <authorList>
            <person name="Liu Y."/>
        </authorList>
    </citation>
    <scope>NUCLEOTIDE SEQUENCE [LARGE SCALE GENOMIC DNA]</scope>
    <source>
        <strain evidence="2 3">S2-26</strain>
    </source>
</reference>
<accession>A0A5C8ZVE5</accession>
<dbReference type="EMBL" id="VRYZ01000004">
    <property type="protein sequence ID" value="TXS91724.1"/>
    <property type="molecule type" value="Genomic_DNA"/>
</dbReference>
<proteinExistence type="predicted"/>
<dbReference type="AlphaFoldDB" id="A0A5C8ZVE5"/>
<dbReference type="Pfam" id="PF00903">
    <property type="entry name" value="Glyoxalase"/>
    <property type="match status" value="1"/>
</dbReference>
<evidence type="ECO:0000259" key="1">
    <source>
        <dbReference type="PROSITE" id="PS51819"/>
    </source>
</evidence>
<dbReference type="SUPFAM" id="SSF54593">
    <property type="entry name" value="Glyoxalase/Bleomycin resistance protein/Dihydroxybiphenyl dioxygenase"/>
    <property type="match status" value="1"/>
</dbReference>
<dbReference type="InterPro" id="IPR029068">
    <property type="entry name" value="Glyas_Bleomycin-R_OHBP_Dase"/>
</dbReference>
<dbReference type="CDD" id="cd06587">
    <property type="entry name" value="VOC"/>
    <property type="match status" value="1"/>
</dbReference>
<evidence type="ECO:0000313" key="3">
    <source>
        <dbReference type="Proteomes" id="UP000321933"/>
    </source>
</evidence>
<evidence type="ECO:0000313" key="2">
    <source>
        <dbReference type="EMBL" id="TXS91724.1"/>
    </source>
</evidence>
<dbReference type="Gene3D" id="3.10.180.10">
    <property type="entry name" value="2,3-Dihydroxybiphenyl 1,2-Dioxygenase, domain 1"/>
    <property type="match status" value="1"/>
</dbReference>
<feature type="domain" description="VOC" evidence="1">
    <location>
        <begin position="2"/>
        <end position="121"/>
    </location>
</feature>
<keyword evidence="3" id="KW-1185">Reference proteome</keyword>
<dbReference type="RefSeq" id="WP_148064421.1">
    <property type="nucleotide sequence ID" value="NZ_VRYZ01000004.1"/>
</dbReference>
<dbReference type="PROSITE" id="PS51819">
    <property type="entry name" value="VOC"/>
    <property type="match status" value="1"/>
</dbReference>
<sequence>MKIEHIAYNVSDPDAISAWYCEHLGMRVARRIDDAQKTTFLADSEGMMVEIYCNPPDAVPDYSAMSPLQLHLAFVSQNPQADLVRLSAAGATLVDDLHLPDGSNLVMMKDPWGFALQLCRRGPAA</sequence>
<dbReference type="Proteomes" id="UP000321933">
    <property type="component" value="Unassembled WGS sequence"/>
</dbReference>
<name>A0A5C8ZVE5_9GAMM</name>
<comment type="caution">
    <text evidence="2">The sequence shown here is derived from an EMBL/GenBank/DDBJ whole genome shotgun (WGS) entry which is preliminary data.</text>
</comment>
<organism evidence="2 3">
    <name type="scientific">Parahaliea aestuarii</name>
    <dbReference type="NCBI Taxonomy" id="1852021"/>
    <lineage>
        <taxon>Bacteria</taxon>
        <taxon>Pseudomonadati</taxon>
        <taxon>Pseudomonadota</taxon>
        <taxon>Gammaproteobacteria</taxon>
        <taxon>Cellvibrionales</taxon>
        <taxon>Halieaceae</taxon>
        <taxon>Parahaliea</taxon>
    </lineage>
</organism>
<dbReference type="OrthoDB" id="1177764at2"/>
<protein>
    <submittedName>
        <fullName evidence="2">VOC family protein</fullName>
    </submittedName>
</protein>
<dbReference type="InterPro" id="IPR037523">
    <property type="entry name" value="VOC_core"/>
</dbReference>
<gene>
    <name evidence="2" type="ORF">FVW59_11255</name>
</gene>